<name>A0A1N7FK03_9RHOB</name>
<sequence>MCGTLRKARRDEKALFCLGAVEGGGAASTIQPMTHRSLIIGASGGIGSAITARLKENGSDVTTISRSEDGLDVTDEASVAECMKKAEGEFQLIFVATGALEIDGAEPEKALKDVSAKALADQFAVNCIGPSLIMKHALPMLPRKGPSCFAALSARVGSIGDNQIGGWYSYRTAKAALNQMVHGAAIELKRTHKEAVCVALHPGTVATDFTAKYAGRHKTVEPSEAAHNLLSVLEGLGPDDTGLFFDWQGERVAW</sequence>
<gene>
    <name evidence="1" type="ORF">SAMN05421666_1104</name>
</gene>
<dbReference type="SUPFAM" id="SSF51735">
    <property type="entry name" value="NAD(P)-binding Rossmann-fold domains"/>
    <property type="match status" value="1"/>
</dbReference>
<dbReference type="Pfam" id="PF13561">
    <property type="entry name" value="adh_short_C2"/>
    <property type="match status" value="1"/>
</dbReference>
<dbReference type="InterPro" id="IPR051468">
    <property type="entry name" value="Fungal_SecMetab_SDRs"/>
</dbReference>
<dbReference type="EMBL" id="FTNV01000001">
    <property type="protein sequence ID" value="SIS00565.1"/>
    <property type="molecule type" value="Genomic_DNA"/>
</dbReference>
<evidence type="ECO:0000313" key="1">
    <source>
        <dbReference type="EMBL" id="SIS00565.1"/>
    </source>
</evidence>
<evidence type="ECO:0000313" key="2">
    <source>
        <dbReference type="Proteomes" id="UP000186019"/>
    </source>
</evidence>
<dbReference type="GO" id="GO:0005737">
    <property type="term" value="C:cytoplasm"/>
    <property type="evidence" value="ECO:0007669"/>
    <property type="project" value="TreeGrafter"/>
</dbReference>
<dbReference type="GO" id="GO:0016491">
    <property type="term" value="F:oxidoreductase activity"/>
    <property type="evidence" value="ECO:0007669"/>
    <property type="project" value="TreeGrafter"/>
</dbReference>
<dbReference type="PANTHER" id="PTHR43544:SF12">
    <property type="entry name" value="NAD(P)-BINDING ROSSMANN-FOLD SUPERFAMILY PROTEIN"/>
    <property type="match status" value="1"/>
</dbReference>
<proteinExistence type="predicted"/>
<protein>
    <submittedName>
        <fullName evidence="1">Short-chain dehydrogenase</fullName>
    </submittedName>
</protein>
<accession>A0A1N7FK03</accession>
<dbReference type="PRINTS" id="PR00081">
    <property type="entry name" value="GDHRDH"/>
</dbReference>
<keyword evidence="2" id="KW-1185">Reference proteome</keyword>
<dbReference type="InterPro" id="IPR036291">
    <property type="entry name" value="NAD(P)-bd_dom_sf"/>
</dbReference>
<organism evidence="1 2">
    <name type="scientific">Roseovarius nanhaiticus</name>
    <dbReference type="NCBI Taxonomy" id="573024"/>
    <lineage>
        <taxon>Bacteria</taxon>
        <taxon>Pseudomonadati</taxon>
        <taxon>Pseudomonadota</taxon>
        <taxon>Alphaproteobacteria</taxon>
        <taxon>Rhodobacterales</taxon>
        <taxon>Roseobacteraceae</taxon>
        <taxon>Roseovarius</taxon>
    </lineage>
</organism>
<dbReference type="AlphaFoldDB" id="A0A1N7FK03"/>
<dbReference type="InterPro" id="IPR002347">
    <property type="entry name" value="SDR_fam"/>
</dbReference>
<dbReference type="Proteomes" id="UP000186019">
    <property type="component" value="Unassembled WGS sequence"/>
</dbReference>
<dbReference type="PANTHER" id="PTHR43544">
    <property type="entry name" value="SHORT-CHAIN DEHYDROGENASE/REDUCTASE"/>
    <property type="match status" value="1"/>
</dbReference>
<dbReference type="Gene3D" id="3.40.50.720">
    <property type="entry name" value="NAD(P)-binding Rossmann-like Domain"/>
    <property type="match status" value="1"/>
</dbReference>
<reference evidence="1 2" key="1">
    <citation type="submission" date="2017-01" db="EMBL/GenBank/DDBJ databases">
        <authorList>
            <person name="Mah S.A."/>
            <person name="Swanson W.J."/>
            <person name="Moy G.W."/>
            <person name="Vacquier V.D."/>
        </authorList>
    </citation>
    <scope>NUCLEOTIDE SEQUENCE [LARGE SCALE GENOMIC DNA]</scope>
    <source>
        <strain evidence="1 2">DSM 29590</strain>
    </source>
</reference>
<dbReference type="STRING" id="573024.SAMN05216208_1032"/>